<dbReference type="PANTHER" id="PTHR22990">
    <property type="entry name" value="F-BOX ONLY PROTEIN"/>
    <property type="match status" value="1"/>
</dbReference>
<dbReference type="InterPro" id="IPR039448">
    <property type="entry name" value="Beta_helix"/>
</dbReference>
<dbReference type="InterPro" id="IPR018511">
    <property type="entry name" value="Hemolysin-typ_Ca-bd_CS"/>
</dbReference>
<dbReference type="Gene3D" id="2.160.20.10">
    <property type="entry name" value="Single-stranded right-handed beta-helix, Pectin lyase-like"/>
    <property type="match status" value="2"/>
</dbReference>
<organism evidence="7 8">
    <name type="scientific">Phenylobacterium terrae</name>
    <dbReference type="NCBI Taxonomy" id="2665495"/>
    <lineage>
        <taxon>Bacteria</taxon>
        <taxon>Pseudomonadati</taxon>
        <taxon>Pseudomonadota</taxon>
        <taxon>Alphaproteobacteria</taxon>
        <taxon>Caulobacterales</taxon>
        <taxon>Caulobacteraceae</taxon>
        <taxon>Phenylobacterium</taxon>
    </lineage>
</organism>
<dbReference type="PRINTS" id="PR00313">
    <property type="entry name" value="CABNDNGRPT"/>
</dbReference>
<dbReference type="InterPro" id="IPR001343">
    <property type="entry name" value="Hemolysn_Ca-bd"/>
</dbReference>
<dbReference type="InterPro" id="IPR011049">
    <property type="entry name" value="Serralysin-like_metalloprot_C"/>
</dbReference>
<feature type="compositionally biased region" description="Low complexity" evidence="5">
    <location>
        <begin position="992"/>
        <end position="1013"/>
    </location>
</feature>
<evidence type="ECO:0000259" key="6">
    <source>
        <dbReference type="SMART" id="SM00736"/>
    </source>
</evidence>
<dbReference type="Proteomes" id="UP001597237">
    <property type="component" value="Unassembled WGS sequence"/>
</dbReference>
<evidence type="ECO:0000313" key="8">
    <source>
        <dbReference type="Proteomes" id="UP001597237"/>
    </source>
</evidence>
<comment type="caution">
    <text evidence="7">The sequence shown here is derived from an EMBL/GenBank/DDBJ whole genome shotgun (WGS) entry which is preliminary data.</text>
</comment>
<protein>
    <submittedName>
        <fullName evidence="7">Glycosyl hydrolase family 28-related protein</fullName>
    </submittedName>
</protein>
<dbReference type="InterPro" id="IPR051550">
    <property type="entry name" value="SCF-Subunits/Alg-Epimerases"/>
</dbReference>
<dbReference type="InterPro" id="IPR006626">
    <property type="entry name" value="PbH1"/>
</dbReference>
<dbReference type="InterPro" id="IPR012334">
    <property type="entry name" value="Pectin_lyas_fold"/>
</dbReference>
<dbReference type="InterPro" id="IPR015919">
    <property type="entry name" value="Cadherin-like_sf"/>
</dbReference>
<dbReference type="InterPro" id="IPR013783">
    <property type="entry name" value="Ig-like_fold"/>
</dbReference>
<feature type="domain" description="Dystroglycan-type cadherin-like" evidence="6">
    <location>
        <begin position="864"/>
        <end position="961"/>
    </location>
</feature>
<dbReference type="SUPFAM" id="SSF51120">
    <property type="entry name" value="beta-Roll"/>
    <property type="match status" value="3"/>
</dbReference>
<evidence type="ECO:0000256" key="1">
    <source>
        <dbReference type="ARBA" id="ARBA00001913"/>
    </source>
</evidence>
<dbReference type="SMART" id="SM00710">
    <property type="entry name" value="PbH1"/>
    <property type="match status" value="19"/>
</dbReference>
<keyword evidence="3" id="KW-0964">Secreted</keyword>
<dbReference type="Gene3D" id="2.60.40.10">
    <property type="entry name" value="Immunoglobulins"/>
    <property type="match status" value="2"/>
</dbReference>
<dbReference type="GO" id="GO:0016787">
    <property type="term" value="F:hydrolase activity"/>
    <property type="evidence" value="ECO:0007669"/>
    <property type="project" value="UniProtKB-KW"/>
</dbReference>
<dbReference type="Pfam" id="PF08548">
    <property type="entry name" value="Peptidase_M10_C"/>
    <property type="match status" value="1"/>
</dbReference>
<comment type="subcellular location">
    <subcellularLocation>
        <location evidence="2">Secreted</location>
    </subcellularLocation>
</comment>
<dbReference type="PANTHER" id="PTHR22990:SF15">
    <property type="entry name" value="F-BOX ONLY PROTEIN 10"/>
    <property type="match status" value="1"/>
</dbReference>
<accession>A0ABW4N0B9</accession>
<dbReference type="EMBL" id="JBHUEY010000001">
    <property type="protein sequence ID" value="MFD1783468.1"/>
    <property type="molecule type" value="Genomic_DNA"/>
</dbReference>
<dbReference type="InterPro" id="IPR013858">
    <property type="entry name" value="Peptidase_M10B_C"/>
</dbReference>
<evidence type="ECO:0000256" key="5">
    <source>
        <dbReference type="SAM" id="MobiDB-lite"/>
    </source>
</evidence>
<dbReference type="Pfam" id="PF12708">
    <property type="entry name" value="Pect-lyase_RHGA_epim"/>
    <property type="match status" value="2"/>
</dbReference>
<dbReference type="Pfam" id="PF13229">
    <property type="entry name" value="Beta_helix"/>
    <property type="match status" value="2"/>
</dbReference>
<keyword evidence="4" id="KW-0677">Repeat</keyword>
<evidence type="ECO:0000256" key="3">
    <source>
        <dbReference type="ARBA" id="ARBA00022525"/>
    </source>
</evidence>
<feature type="domain" description="Dystroglycan-type cadherin-like" evidence="6">
    <location>
        <begin position="370"/>
        <end position="474"/>
    </location>
</feature>
<proteinExistence type="predicted"/>
<dbReference type="Pfam" id="PF00353">
    <property type="entry name" value="HemolysinCabind"/>
    <property type="match status" value="4"/>
</dbReference>
<dbReference type="RefSeq" id="WP_377283989.1">
    <property type="nucleotide sequence ID" value="NZ_JBHRSI010000010.1"/>
</dbReference>
<comment type="cofactor">
    <cofactor evidence="1">
        <name>Ca(2+)</name>
        <dbReference type="ChEBI" id="CHEBI:29108"/>
    </cofactor>
</comment>
<dbReference type="SUPFAM" id="SSF49313">
    <property type="entry name" value="Cadherin-like"/>
    <property type="match status" value="2"/>
</dbReference>
<keyword evidence="7" id="KW-0378">Hydrolase</keyword>
<evidence type="ECO:0000256" key="4">
    <source>
        <dbReference type="ARBA" id="ARBA00022737"/>
    </source>
</evidence>
<gene>
    <name evidence="7" type="ORF">ACFSC0_08700</name>
</gene>
<dbReference type="Pfam" id="PF05345">
    <property type="entry name" value="He_PIG"/>
    <property type="match status" value="2"/>
</dbReference>
<evidence type="ECO:0000313" key="7">
    <source>
        <dbReference type="EMBL" id="MFD1783468.1"/>
    </source>
</evidence>
<feature type="region of interest" description="Disordered" evidence="5">
    <location>
        <begin position="961"/>
        <end position="1013"/>
    </location>
</feature>
<name>A0ABW4N0B9_9CAUL</name>
<evidence type="ECO:0000256" key="2">
    <source>
        <dbReference type="ARBA" id="ARBA00004613"/>
    </source>
</evidence>
<dbReference type="SMART" id="SM00736">
    <property type="entry name" value="CADG"/>
    <property type="match status" value="2"/>
</dbReference>
<sequence>MATYNVMDYGAVGNGLVNDRAAIQAALDAAHAAGGGVVYIPAGTYAIDGGAATRTYAGLQVRDNVTIVGDGMGQTIIQAMAGNSVGFTGLIRTPVGEETTNVTIRDLTLDGNRDATTGKVDGFFCGTSPGSAAHCADITLLNVEAKDCSGYGIDPHEQTIRMWIEGCVSHGNGLDGFTLDFLIDSTIKNNVSYGNDRHGFNIVTQTRNTVLEGNVAYDNGSAGIVIQRGSEDVPSPHGITIIGGQVYGNVDGILVKMSNDVDIQGVWVHHNDREGIKVYGSRDVTITGSTIENNSQLGSNLYAEIYLNQYVDDLTSSTFWVSDVTITNNTIGSTNASYGIREALEVVGSLIDNNTFVGTFIRAQTLTGPQVRVEMPDLVAPSDDFYFQIPPAAYVDIDSGDAVTLSLRLVDANGQPVNGGALPSWMSFDPLRKMIVGDPPSEGTFWLQVVAKDKSGNTETDLFKLTVSDSGTPNVTLGAPPPPPPPGTYNVMDYGAVGDGVANDRAAIQAAVDAAGQAGGGIVYMPAGTYGIGAEGLGKTYAGIQLPDGVTLKGAGMGVSIIKVLSGSNIDITGVVRTPFNVPTTQVTMEDFTIDGNRAGNPTGKVDGIFVGTAPGSTQQDSDIAIRRVEVMNASGYGFDPHEQTIRLTIEDSVAHHNGLDGFTLDFLIDSTIRNNVSYANDRHGFNIVTTTQNTVLENNDAFSNGGNGITVQRGSELIPSPYDVTITGGEVYGNSLAGVLVKYSRDITIDGVNIHGNGREGVKIDGSDNVSVLNSTIANNSQAGPDLYSEVYVAHSTDAASSSVMTSEGFVISGNTISTVNGSWLIRETPQSSDGLVEDNILNGTGVDGVSRTGPQVRTETPNLDAPIAAFHYIVPQTAIVDVDPGDALSLSLQLVDAGGNLVNGGALPGWLTFNAATWTINGNPTSAQTVHLKLVASDASGDVEGDLFTLTVKAAGPYNVQNGNSSGPPPPPPPPGTGTAGNDTLLGTAGDDTLSGLGGNDSLDGGAGADTMTGGDGDDVFAVDNVGDKVVETYSAGAGGIDRVESSVSILALWDEVENLTLLGAADLIGVGNGSHNRIVGNAGHNLIDGGLGNDTLLGGLGNDTYVVNVTGDVVTENPGEGIDTVHAAFSYTLGANLENLVLTGSAANGTGNGLNNLILGNGSANKLIGNGGDDTLDGGAGDDTLEGGAGNDTYYISAGDKIVESSGAGTDTAYSDATVTLASNVENLVLTGAAAINGTGNGSDNQLVGNAGNNSLSGTGGNDTLAGAGGADTLSGGSGADRFVYLGASDSTAAAPDLIVDFKKGDNDRLDLSAVDADVNTDGDQAFFWAAAFTGVAGQMTASYDAGTNRTTLRMDTDGDGVGDDMVILLTGNVNSTFLFTL</sequence>
<dbReference type="PROSITE" id="PS00330">
    <property type="entry name" value="HEMOLYSIN_CALCIUM"/>
    <property type="match status" value="3"/>
</dbReference>
<dbReference type="Gene3D" id="2.150.10.10">
    <property type="entry name" value="Serralysin-like metalloprotease, C-terminal"/>
    <property type="match status" value="4"/>
</dbReference>
<reference evidence="8" key="1">
    <citation type="journal article" date="2019" name="Int. J. Syst. Evol. Microbiol.">
        <title>The Global Catalogue of Microorganisms (GCM) 10K type strain sequencing project: providing services to taxonomists for standard genome sequencing and annotation.</title>
        <authorList>
            <consortium name="The Broad Institute Genomics Platform"/>
            <consortium name="The Broad Institute Genome Sequencing Center for Infectious Disease"/>
            <person name="Wu L."/>
            <person name="Ma J."/>
        </authorList>
    </citation>
    <scope>NUCLEOTIDE SEQUENCE [LARGE SCALE GENOMIC DNA]</scope>
    <source>
        <strain evidence="8">DFY28</strain>
    </source>
</reference>
<feature type="compositionally biased region" description="Pro residues" evidence="5">
    <location>
        <begin position="969"/>
        <end position="978"/>
    </location>
</feature>
<dbReference type="InterPro" id="IPR011050">
    <property type="entry name" value="Pectin_lyase_fold/virulence"/>
</dbReference>
<dbReference type="InterPro" id="IPR006644">
    <property type="entry name" value="Cadg"/>
</dbReference>
<dbReference type="InterPro" id="IPR024535">
    <property type="entry name" value="RHGA/B-epi-like_pectate_lyase"/>
</dbReference>
<keyword evidence="8" id="KW-1185">Reference proteome</keyword>
<dbReference type="SUPFAM" id="SSF51126">
    <property type="entry name" value="Pectin lyase-like"/>
    <property type="match status" value="2"/>
</dbReference>